<sequence length="222" mass="24531">MTPLPSPSPIHVVLRQASSGTDWWTPGVLVPLTVALVALSGVVWSTWHNARASRKAEDRRAHAAIAAEDRRAAAAIDAENLRHEHAIEAENLRHEHAIEAARKGRVVEARHQFYVELEAARIALSDALGAIPTMRSESIDPERQQRLRQAVEQFAGVRATAGLHASREVERAAAFVQEAASLFTIGQPSVPPTTKQRTREEHLRQRVAELRDKLRAEVGVED</sequence>
<dbReference type="EMBL" id="CP001964">
    <property type="protein sequence ID" value="ADG75659.1"/>
    <property type="molecule type" value="Genomic_DNA"/>
</dbReference>
<dbReference type="KEGG" id="cfl:Cfla_2774"/>
<accession>D5UJM1</accession>
<protein>
    <submittedName>
        <fullName evidence="2">Uncharacterized protein</fullName>
    </submittedName>
</protein>
<reference evidence="2 3" key="1">
    <citation type="journal article" date="2010" name="Stand. Genomic Sci.">
        <title>Complete genome sequence of Cellulomonas flavigena type strain (134).</title>
        <authorList>
            <person name="Abt B."/>
            <person name="Foster B."/>
            <person name="Lapidus A."/>
            <person name="Clum A."/>
            <person name="Sun H."/>
            <person name="Pukall R."/>
            <person name="Lucas S."/>
            <person name="Glavina Del Rio T."/>
            <person name="Nolan M."/>
            <person name="Tice H."/>
            <person name="Cheng J.F."/>
            <person name="Pitluck S."/>
            <person name="Liolios K."/>
            <person name="Ivanova N."/>
            <person name="Mavromatis K."/>
            <person name="Ovchinnikova G."/>
            <person name="Pati A."/>
            <person name="Goodwin L."/>
            <person name="Chen A."/>
            <person name="Palaniappan K."/>
            <person name="Land M."/>
            <person name="Hauser L."/>
            <person name="Chang Y.J."/>
            <person name="Jeffries C.D."/>
            <person name="Rohde M."/>
            <person name="Goker M."/>
            <person name="Woyke T."/>
            <person name="Bristow J."/>
            <person name="Eisen J.A."/>
            <person name="Markowitz V."/>
            <person name="Hugenholtz P."/>
            <person name="Kyrpides N.C."/>
            <person name="Klenk H.P."/>
        </authorList>
    </citation>
    <scope>NUCLEOTIDE SEQUENCE [LARGE SCALE GENOMIC DNA]</scope>
    <source>
        <strain evidence="3">ATCC 482 / DSM 20109 / BCRC 11376 / JCM 18109 / NBRC 3775 / NCIMB 8073 / NRS 134</strain>
    </source>
</reference>
<evidence type="ECO:0000313" key="2">
    <source>
        <dbReference type="EMBL" id="ADG75659.1"/>
    </source>
</evidence>
<evidence type="ECO:0000256" key="1">
    <source>
        <dbReference type="SAM" id="Phobius"/>
    </source>
</evidence>
<name>D5UJM1_CELFN</name>
<feature type="transmembrane region" description="Helical" evidence="1">
    <location>
        <begin position="28"/>
        <end position="47"/>
    </location>
</feature>
<dbReference type="STRING" id="446466.Cfla_2774"/>
<dbReference type="RefSeq" id="WP_013117990.1">
    <property type="nucleotide sequence ID" value="NC_014151.1"/>
</dbReference>
<gene>
    <name evidence="2" type="ordered locus">Cfla_2774</name>
</gene>
<keyword evidence="1" id="KW-0812">Transmembrane</keyword>
<dbReference type="HOGENOM" id="CLU_1243476_0_0_11"/>
<keyword evidence="3" id="KW-1185">Reference proteome</keyword>
<dbReference type="Proteomes" id="UP000000849">
    <property type="component" value="Chromosome"/>
</dbReference>
<keyword evidence="1" id="KW-0472">Membrane</keyword>
<evidence type="ECO:0000313" key="3">
    <source>
        <dbReference type="Proteomes" id="UP000000849"/>
    </source>
</evidence>
<dbReference type="AlphaFoldDB" id="D5UJM1"/>
<organism evidence="2 3">
    <name type="scientific">Cellulomonas flavigena (strain ATCC 482 / DSM 20109 / BCRC 11376 / JCM 18109 / NBRC 3775 / NCIMB 8073 / NRS 134)</name>
    <dbReference type="NCBI Taxonomy" id="446466"/>
    <lineage>
        <taxon>Bacteria</taxon>
        <taxon>Bacillati</taxon>
        <taxon>Actinomycetota</taxon>
        <taxon>Actinomycetes</taxon>
        <taxon>Micrococcales</taxon>
        <taxon>Cellulomonadaceae</taxon>
        <taxon>Cellulomonas</taxon>
    </lineage>
</organism>
<keyword evidence="1" id="KW-1133">Transmembrane helix</keyword>
<proteinExistence type="predicted"/>